<reference evidence="2" key="1">
    <citation type="submission" date="2017-11" db="EMBL/GenBank/DDBJ databases">
        <authorList>
            <person name="Kuznetsova I."/>
            <person name="Sazanova A."/>
            <person name="Chirak E."/>
            <person name="Safronova V."/>
            <person name="Willems A."/>
        </authorList>
    </citation>
    <scope>NUCLEOTIDE SEQUENCE [LARGE SCALE GENOMIC DNA]</scope>
    <source>
        <strain evidence="2">STM 196</strain>
    </source>
</reference>
<dbReference type="EMBL" id="PGGO01000008">
    <property type="protein sequence ID" value="PSH68603.1"/>
    <property type="molecule type" value="Genomic_DNA"/>
</dbReference>
<accession>A0A2P7BQ56</accession>
<proteinExistence type="predicted"/>
<organism evidence="1 2">
    <name type="scientific">Phyllobacterium brassicacearum</name>
    <dbReference type="NCBI Taxonomy" id="314235"/>
    <lineage>
        <taxon>Bacteria</taxon>
        <taxon>Pseudomonadati</taxon>
        <taxon>Pseudomonadota</taxon>
        <taxon>Alphaproteobacteria</taxon>
        <taxon>Hyphomicrobiales</taxon>
        <taxon>Phyllobacteriaceae</taxon>
        <taxon>Phyllobacterium</taxon>
    </lineage>
</organism>
<comment type="caution">
    <text evidence="1">The sequence shown here is derived from an EMBL/GenBank/DDBJ whole genome shotgun (WGS) entry which is preliminary data.</text>
</comment>
<sequence>MGGVLCFVVVFVQDGKKTIQWWHEIIWRDETQFALFAMSVNVLIREVALQNQPSLAATRALSDMEEFTH</sequence>
<dbReference type="Proteomes" id="UP000241444">
    <property type="component" value="Unassembled WGS sequence"/>
</dbReference>
<gene>
    <name evidence="1" type="ORF">CU102_12635</name>
</gene>
<name>A0A2P7BQ56_9HYPH</name>
<evidence type="ECO:0000313" key="1">
    <source>
        <dbReference type="EMBL" id="PSH68603.1"/>
    </source>
</evidence>
<dbReference type="AlphaFoldDB" id="A0A2P7BQ56"/>
<keyword evidence="2" id="KW-1185">Reference proteome</keyword>
<evidence type="ECO:0000313" key="2">
    <source>
        <dbReference type="Proteomes" id="UP000241444"/>
    </source>
</evidence>
<protein>
    <submittedName>
        <fullName evidence="1">Uncharacterized protein</fullName>
    </submittedName>
</protein>